<dbReference type="EMBL" id="SAUN01000001">
    <property type="protein sequence ID" value="RVX41329.1"/>
    <property type="molecule type" value="Genomic_DNA"/>
</dbReference>
<evidence type="ECO:0000313" key="5">
    <source>
        <dbReference type="EMBL" id="RVX41329.1"/>
    </source>
</evidence>
<evidence type="ECO:0000256" key="3">
    <source>
        <dbReference type="ARBA" id="ARBA00022729"/>
    </source>
</evidence>
<comment type="subcellular location">
    <subcellularLocation>
        <location evidence="1">Cell envelope</location>
    </subcellularLocation>
</comment>
<dbReference type="Gene3D" id="3.40.50.2300">
    <property type="match status" value="2"/>
</dbReference>
<dbReference type="PANTHER" id="PTHR46847">
    <property type="entry name" value="D-ALLOSE-BINDING PERIPLASMIC PROTEIN-RELATED"/>
    <property type="match status" value="1"/>
</dbReference>
<sequence>MVVTALAVLIGTRRRRLRPVRRKIMRVFAILAFGGAFGLAACGSPVAGKVSGDLTIGMSVSTLSNPYFVQFRDGAEAAALHSGVKLTVTDARNESSRQARQIQNFTKQRVKAIILNPVDSDAVAPAVRAANQAGIPVIAADRSVNGAELAQTVTSDNVAGGKLGAQELAKQLSGAGNVVVLQGAVGTSASRDRDRGFTKGIAAYPKIKVIARRSADFNRARGQDVMTNLIQRHPDITGVFASNDEMALGAIQALGSRAGRQVKVVGFDGTPDGIKAVRAGTMAATVAQQPRLIGSRAVKDAIKAAKGQVVAKSVAVPIKLAIKDNADEFWTF</sequence>
<evidence type="ECO:0000256" key="1">
    <source>
        <dbReference type="ARBA" id="ARBA00004196"/>
    </source>
</evidence>
<comment type="similarity">
    <text evidence="2">Belongs to the bacterial solute-binding protein 2 family.</text>
</comment>
<feature type="domain" description="Periplasmic binding protein" evidence="4">
    <location>
        <begin position="56"/>
        <end position="308"/>
    </location>
</feature>
<dbReference type="GO" id="GO:0030246">
    <property type="term" value="F:carbohydrate binding"/>
    <property type="evidence" value="ECO:0007669"/>
    <property type="project" value="UniProtKB-ARBA"/>
</dbReference>
<dbReference type="InterPro" id="IPR028082">
    <property type="entry name" value="Peripla_BP_I"/>
</dbReference>
<comment type="caution">
    <text evidence="5">The sequence shown here is derived from an EMBL/GenBank/DDBJ whole genome shotgun (WGS) entry which is preliminary data.</text>
</comment>
<dbReference type="GO" id="GO:0030313">
    <property type="term" value="C:cell envelope"/>
    <property type="evidence" value="ECO:0007669"/>
    <property type="project" value="UniProtKB-SubCell"/>
</dbReference>
<reference evidence="5 6" key="1">
    <citation type="submission" date="2019-01" db="EMBL/GenBank/DDBJ databases">
        <title>Sequencing the genomes of 1000 actinobacteria strains.</title>
        <authorList>
            <person name="Klenk H.-P."/>
        </authorList>
    </citation>
    <scope>NUCLEOTIDE SEQUENCE [LARGE SCALE GENOMIC DNA]</scope>
    <source>
        <strain evidence="5 6">DSM 43925</strain>
    </source>
</reference>
<dbReference type="AlphaFoldDB" id="A0A438M6J1"/>
<accession>A0A438M6J1</accession>
<keyword evidence="3" id="KW-0732">Signal</keyword>
<protein>
    <submittedName>
        <fullName evidence="5">Ribose transport system substrate-binding protein</fullName>
    </submittedName>
</protein>
<gene>
    <name evidence="5" type="ORF">EDD27_3843</name>
</gene>
<keyword evidence="6" id="KW-1185">Reference proteome</keyword>
<dbReference type="Pfam" id="PF13407">
    <property type="entry name" value="Peripla_BP_4"/>
    <property type="match status" value="1"/>
</dbReference>
<dbReference type="SUPFAM" id="SSF53822">
    <property type="entry name" value="Periplasmic binding protein-like I"/>
    <property type="match status" value="1"/>
</dbReference>
<evidence type="ECO:0000259" key="4">
    <source>
        <dbReference type="Pfam" id="PF13407"/>
    </source>
</evidence>
<dbReference type="PANTHER" id="PTHR46847:SF1">
    <property type="entry name" value="D-ALLOSE-BINDING PERIPLASMIC PROTEIN-RELATED"/>
    <property type="match status" value="1"/>
</dbReference>
<evidence type="ECO:0000313" key="6">
    <source>
        <dbReference type="Proteomes" id="UP000284824"/>
    </source>
</evidence>
<dbReference type="Proteomes" id="UP000284824">
    <property type="component" value="Unassembled WGS sequence"/>
</dbReference>
<dbReference type="InterPro" id="IPR025997">
    <property type="entry name" value="SBP_2_dom"/>
</dbReference>
<organism evidence="5 6">
    <name type="scientific">Nonomuraea polychroma</name>
    <dbReference type="NCBI Taxonomy" id="46176"/>
    <lineage>
        <taxon>Bacteria</taxon>
        <taxon>Bacillati</taxon>
        <taxon>Actinomycetota</taxon>
        <taxon>Actinomycetes</taxon>
        <taxon>Streptosporangiales</taxon>
        <taxon>Streptosporangiaceae</taxon>
        <taxon>Nonomuraea</taxon>
    </lineage>
</organism>
<evidence type="ECO:0000256" key="2">
    <source>
        <dbReference type="ARBA" id="ARBA00007639"/>
    </source>
</evidence>
<name>A0A438M6J1_9ACTN</name>
<dbReference type="OrthoDB" id="9808136at2"/>
<proteinExistence type="inferred from homology"/>